<dbReference type="InterPro" id="IPR039728">
    <property type="entry name" value="GLG1"/>
</dbReference>
<evidence type="ECO:0000313" key="2">
    <source>
        <dbReference type="EMBL" id="CAF1517677.1"/>
    </source>
</evidence>
<feature type="compositionally biased region" description="Acidic residues" evidence="1">
    <location>
        <begin position="62"/>
        <end position="71"/>
    </location>
</feature>
<dbReference type="AlphaFoldDB" id="A0A816FF31"/>
<accession>A0A816FF31</accession>
<evidence type="ECO:0000256" key="1">
    <source>
        <dbReference type="SAM" id="MobiDB-lite"/>
    </source>
</evidence>
<comment type="caution">
    <text evidence="3">The sequence shown here is derived from an EMBL/GenBank/DDBJ whole genome shotgun (WGS) entry which is preliminary data.</text>
</comment>
<dbReference type="InterPro" id="IPR001893">
    <property type="entry name" value="Cys-rich_GLG1_repeat"/>
</dbReference>
<dbReference type="GO" id="GO:0000139">
    <property type="term" value="C:Golgi membrane"/>
    <property type="evidence" value="ECO:0007669"/>
    <property type="project" value="TreeGrafter"/>
</dbReference>
<dbReference type="EMBL" id="CAJNOH010010834">
    <property type="protein sequence ID" value="CAF1517677.1"/>
    <property type="molecule type" value="Genomic_DNA"/>
</dbReference>
<proteinExistence type="predicted"/>
<feature type="non-terminal residue" evidence="3">
    <location>
        <position position="1"/>
    </location>
</feature>
<feature type="region of interest" description="Disordered" evidence="1">
    <location>
        <begin position="38"/>
        <end position="72"/>
    </location>
</feature>
<keyword evidence="4" id="KW-1185">Reference proteome</keyword>
<organism evidence="3 4">
    <name type="scientific">Rotaria sordida</name>
    <dbReference type="NCBI Taxonomy" id="392033"/>
    <lineage>
        <taxon>Eukaryota</taxon>
        <taxon>Metazoa</taxon>
        <taxon>Spiralia</taxon>
        <taxon>Gnathifera</taxon>
        <taxon>Rotifera</taxon>
        <taxon>Eurotatoria</taxon>
        <taxon>Bdelloidea</taxon>
        <taxon>Philodinida</taxon>
        <taxon>Philodinidae</taxon>
        <taxon>Rotaria</taxon>
    </lineage>
</organism>
<protein>
    <submittedName>
        <fullName evidence="3">Uncharacterized protein</fullName>
    </submittedName>
</protein>
<dbReference type="PANTHER" id="PTHR11884:SF1">
    <property type="entry name" value="GOLGI APPARATUS PROTEIN 1"/>
    <property type="match status" value="1"/>
</dbReference>
<dbReference type="Pfam" id="PF00839">
    <property type="entry name" value="Cys_rich_FGFR"/>
    <property type="match status" value="1"/>
</dbReference>
<dbReference type="Proteomes" id="UP000663870">
    <property type="component" value="Unassembled WGS sequence"/>
</dbReference>
<feature type="compositionally biased region" description="Acidic residues" evidence="1">
    <location>
        <begin position="40"/>
        <end position="53"/>
    </location>
</feature>
<gene>
    <name evidence="3" type="ORF">JXQ802_LOCUS56022</name>
    <name evidence="2" type="ORF">PYM288_LOCUS39472</name>
</gene>
<dbReference type="PANTHER" id="PTHR11884">
    <property type="entry name" value="SELECTIN LIGAND RELATED"/>
    <property type="match status" value="1"/>
</dbReference>
<sequence>MEIALIAWSDSNAIFNQGLIDNCQRDINKYCQSEIYDKDSNEDDADGNDNDTEISDRTDNDNNNDGDEVTDSDMGGGIIQCLRSKYTDTSITLESQCVLELIDVIQTSKLDVRLDIKLYKSCRRLLISEYIDMDQEDCLKLLYQKNKINDDNYKEQIKRIIREGQADIHVDRALAFACQADVLKYCNDIPI</sequence>
<dbReference type="GO" id="GO:0017134">
    <property type="term" value="F:fibroblast growth factor binding"/>
    <property type="evidence" value="ECO:0007669"/>
    <property type="project" value="TreeGrafter"/>
</dbReference>
<reference evidence="3" key="1">
    <citation type="submission" date="2021-02" db="EMBL/GenBank/DDBJ databases">
        <authorList>
            <person name="Nowell W R."/>
        </authorList>
    </citation>
    <scope>NUCLEOTIDE SEQUENCE</scope>
</reference>
<evidence type="ECO:0000313" key="3">
    <source>
        <dbReference type="EMBL" id="CAF1660694.1"/>
    </source>
</evidence>
<dbReference type="EMBL" id="CAJNOL010012667">
    <property type="protein sequence ID" value="CAF1660694.1"/>
    <property type="molecule type" value="Genomic_DNA"/>
</dbReference>
<name>A0A816FF31_9BILA</name>
<evidence type="ECO:0000313" key="4">
    <source>
        <dbReference type="Proteomes" id="UP000663870"/>
    </source>
</evidence>
<feature type="non-terminal residue" evidence="3">
    <location>
        <position position="191"/>
    </location>
</feature>
<dbReference type="Proteomes" id="UP000663854">
    <property type="component" value="Unassembled WGS sequence"/>
</dbReference>